<dbReference type="EMBL" id="AB051073">
    <property type="protein sequence ID" value="BAB55450.1"/>
    <property type="molecule type" value="Genomic_DNA"/>
</dbReference>
<feature type="transmembrane region" description="Helical" evidence="1">
    <location>
        <begin position="80"/>
        <end position="108"/>
    </location>
</feature>
<reference evidence="3" key="1">
    <citation type="submission" date="2000-11" db="EMBL/GenBank/DDBJ databases">
        <title>Characterization, gene cloning and expression of NAD+-dependent formate dehydrogenase from a methylotrophic bacterium Hyphomicrobium sp. JC17.</title>
        <authorList>
            <person name="Tanaka Y."/>
            <person name="Yoshida T."/>
            <person name="Watanabe K."/>
            <person name="Mitsunaga T."/>
        </authorList>
    </citation>
    <scope>NUCLEOTIDE SEQUENCE</scope>
    <source>
        <strain evidence="3">JC17</strain>
    </source>
</reference>
<protein>
    <recommendedName>
        <fullName evidence="2">HPP transmembrane region domain-containing protein</fullName>
    </recommendedName>
</protein>
<feature type="transmembrane region" description="Helical" evidence="1">
    <location>
        <begin position="132"/>
        <end position="151"/>
    </location>
</feature>
<organism evidence="3">
    <name type="scientific">Hyphomicrobium sp. JC17</name>
    <dbReference type="NCBI Taxonomy" id="142666"/>
    <lineage>
        <taxon>Bacteria</taxon>
        <taxon>Pseudomonadati</taxon>
        <taxon>Pseudomonadota</taxon>
        <taxon>Alphaproteobacteria</taxon>
        <taxon>Hyphomicrobiales</taxon>
        <taxon>Hyphomicrobiaceae</taxon>
        <taxon>Hyphomicrobium</taxon>
    </lineage>
</organism>
<dbReference type="PANTHER" id="PTHR33741">
    <property type="entry name" value="TRANSMEMBRANE PROTEIN DDB_G0269096-RELATED"/>
    <property type="match status" value="1"/>
</dbReference>
<keyword evidence="1" id="KW-1133">Transmembrane helix</keyword>
<evidence type="ECO:0000256" key="1">
    <source>
        <dbReference type="SAM" id="Phobius"/>
    </source>
</evidence>
<keyword evidence="1" id="KW-0472">Membrane</keyword>
<evidence type="ECO:0000259" key="2">
    <source>
        <dbReference type="Pfam" id="PF04982"/>
    </source>
</evidence>
<evidence type="ECO:0000313" key="3">
    <source>
        <dbReference type="EMBL" id="BAB55450.1"/>
    </source>
</evidence>
<dbReference type="InterPro" id="IPR007065">
    <property type="entry name" value="HPP"/>
</dbReference>
<feature type="domain" description="HPP transmembrane region" evidence="2">
    <location>
        <begin position="14"/>
        <end position="156"/>
    </location>
</feature>
<keyword evidence="1" id="KW-0812">Transmembrane</keyword>
<dbReference type="PANTHER" id="PTHR33741:SF5">
    <property type="entry name" value="TRANSMEMBRANE PROTEIN DDB_G0269096-RELATED"/>
    <property type="match status" value="1"/>
</dbReference>
<feature type="transmembrane region" description="Helical" evidence="1">
    <location>
        <begin position="42"/>
        <end position="59"/>
    </location>
</feature>
<sequence>MDNIVRHRARFSAAPFRVAALAGFGGFLAIFALGYARDLTDFPLLIPPFGASCVLAFGYPASPFAHPKNIIGGHFLSAAIGLLACAVAGYGTTGAALGVGMAICAMMLSDTTHPPAGANPIVVAILKPDPTFLLSPVLLGAVAIVLIGRVFHRVASSGKAK</sequence>
<proteinExistence type="predicted"/>
<name>Q93UW0_9HYPH</name>
<dbReference type="InterPro" id="IPR058581">
    <property type="entry name" value="TM_HPP"/>
</dbReference>
<accession>Q93UW0</accession>
<dbReference type="AlphaFoldDB" id="Q93UW0"/>
<feature type="transmembrane region" description="Helical" evidence="1">
    <location>
        <begin position="16"/>
        <end position="36"/>
    </location>
</feature>
<dbReference type="Pfam" id="PF04982">
    <property type="entry name" value="TM_HPP"/>
    <property type="match status" value="1"/>
</dbReference>